<dbReference type="Proteomes" id="UP000239181">
    <property type="component" value="Unassembled WGS sequence"/>
</dbReference>
<protein>
    <recommendedName>
        <fullName evidence="3">DUF2877 domain-containing protein</fullName>
    </recommendedName>
</protein>
<dbReference type="AlphaFoldDB" id="A0A2S9IHK9"/>
<dbReference type="InterPro" id="IPR021530">
    <property type="entry name" value="AllH-like"/>
</dbReference>
<dbReference type="EMBL" id="PDET01000001">
    <property type="protein sequence ID" value="PRD17264.1"/>
    <property type="molecule type" value="Genomic_DNA"/>
</dbReference>
<organism evidence="1 2">
    <name type="scientific">Pantoea coffeiphila</name>
    <dbReference type="NCBI Taxonomy" id="1465635"/>
    <lineage>
        <taxon>Bacteria</taxon>
        <taxon>Pseudomonadati</taxon>
        <taxon>Pseudomonadota</taxon>
        <taxon>Gammaproteobacteria</taxon>
        <taxon>Enterobacterales</taxon>
        <taxon>Erwiniaceae</taxon>
        <taxon>Pantoea</taxon>
    </lineage>
</organism>
<comment type="caution">
    <text evidence="1">The sequence shown here is derived from an EMBL/GenBank/DDBJ whole genome shotgun (WGS) entry which is preliminary data.</text>
</comment>
<dbReference type="OrthoDB" id="4933449at2"/>
<keyword evidence="2" id="KW-1185">Reference proteome</keyword>
<sequence length="272" mass="29522">MESIALAVSRHATEDFGPLRCVGHFRNAINLLTPGQHLLTLHREGRGLSPMGWEIADEDFDDFSDELAESPACELLPEGIVLADICLCPSEHRTDLSLSRTGQIAVDPLEAVLAATTAETGLFGRLDRIVSQSLNAEILQMQQQFRAWLLGEIVDWSSVLGKGPGLTPGNDDTVLGMLFCAWFDRRIDVNRLPAFFAASRPLDELTTLISVNYLRFAAQGVFSSPMQQFAAALSGDRSLPAAVGELLEIGHSSGVDTLLGIWSGARVINSLY</sequence>
<reference evidence="1 2" key="1">
    <citation type="submission" date="2017-10" db="EMBL/GenBank/DDBJ databases">
        <title>Draft genome of two endophytic bacteria isolated from 'guarana' Paullinia cupana (Mart.) Ducke.</title>
        <authorList>
            <person name="Siqueira K.A."/>
            <person name="Liotti R.G."/>
            <person name="Mendes T.A."/>
            <person name="Soares M.A."/>
        </authorList>
    </citation>
    <scope>NUCLEOTIDE SEQUENCE [LARGE SCALE GENOMIC DNA]</scope>
    <source>
        <strain evidence="1 2">342</strain>
    </source>
</reference>
<dbReference type="RefSeq" id="WP_105590863.1">
    <property type="nucleotide sequence ID" value="NZ_PDET01000001.1"/>
</dbReference>
<dbReference type="Pfam" id="PF11392">
    <property type="entry name" value="AllH"/>
    <property type="match status" value="1"/>
</dbReference>
<proteinExistence type="predicted"/>
<evidence type="ECO:0000313" key="1">
    <source>
        <dbReference type="EMBL" id="PRD17264.1"/>
    </source>
</evidence>
<gene>
    <name evidence="1" type="ORF">CQW29_01100</name>
</gene>
<name>A0A2S9IHK9_9GAMM</name>
<evidence type="ECO:0000313" key="2">
    <source>
        <dbReference type="Proteomes" id="UP000239181"/>
    </source>
</evidence>
<evidence type="ECO:0008006" key="3">
    <source>
        <dbReference type="Google" id="ProtNLM"/>
    </source>
</evidence>
<accession>A0A2S9IHK9</accession>